<keyword evidence="1" id="KW-0812">Transmembrane</keyword>
<reference evidence="2" key="1">
    <citation type="submission" date="2023-07" db="EMBL/GenBank/DDBJ databases">
        <title>Genome content predicts the carbon catabolic preferences of heterotrophic bacteria.</title>
        <authorList>
            <person name="Gralka M."/>
        </authorList>
    </citation>
    <scope>NUCLEOTIDE SEQUENCE</scope>
    <source>
        <strain evidence="2">E2R20</strain>
    </source>
</reference>
<dbReference type="Proteomes" id="UP001170310">
    <property type="component" value="Unassembled WGS sequence"/>
</dbReference>
<feature type="non-terminal residue" evidence="2">
    <location>
        <position position="1"/>
    </location>
</feature>
<keyword evidence="1" id="KW-1133">Transmembrane helix</keyword>
<name>A0AAW7YY57_9STAP</name>
<dbReference type="RefSeq" id="WP_303522700.1">
    <property type="nucleotide sequence ID" value="NZ_JAUOQO010000897.1"/>
</dbReference>
<evidence type="ECO:0000256" key="1">
    <source>
        <dbReference type="SAM" id="Phobius"/>
    </source>
</evidence>
<dbReference type="EMBL" id="JAUOQO010000897">
    <property type="protein sequence ID" value="MDO6575576.1"/>
    <property type="molecule type" value="Genomic_DNA"/>
</dbReference>
<evidence type="ECO:0008006" key="4">
    <source>
        <dbReference type="Google" id="ProtNLM"/>
    </source>
</evidence>
<sequence length="61" mass="6777">ALAYVAQNTMALRRLAKVSRPVLGGVFIAVGLALLFRLNHVIEAWALQNMPDWLIDFSVIL</sequence>
<evidence type="ECO:0000313" key="2">
    <source>
        <dbReference type="EMBL" id="MDO6575576.1"/>
    </source>
</evidence>
<proteinExistence type="predicted"/>
<keyword evidence="3" id="KW-1185">Reference proteome</keyword>
<feature type="transmembrane region" description="Helical" evidence="1">
    <location>
        <begin position="21"/>
        <end position="42"/>
    </location>
</feature>
<keyword evidence="1" id="KW-0472">Membrane</keyword>
<comment type="caution">
    <text evidence="2">The sequence shown here is derived from an EMBL/GenBank/DDBJ whole genome shotgun (WGS) entry which is preliminary data.</text>
</comment>
<accession>A0AAW7YY57</accession>
<gene>
    <name evidence="2" type="ORF">Q4528_15800</name>
</gene>
<protein>
    <recommendedName>
        <fullName evidence="4">Sulfite exporter TauE/SafE family protein</fullName>
    </recommendedName>
</protein>
<evidence type="ECO:0000313" key="3">
    <source>
        <dbReference type="Proteomes" id="UP001170310"/>
    </source>
</evidence>
<organism evidence="2 3">
    <name type="scientific">Staphylococcus pasteuri_A</name>
    <dbReference type="NCBI Taxonomy" id="3062664"/>
    <lineage>
        <taxon>Bacteria</taxon>
        <taxon>Bacillati</taxon>
        <taxon>Bacillota</taxon>
        <taxon>Bacilli</taxon>
        <taxon>Bacillales</taxon>
        <taxon>Staphylococcaceae</taxon>
        <taxon>Staphylococcus</taxon>
    </lineage>
</organism>
<dbReference type="AlphaFoldDB" id="A0AAW7YY57"/>